<dbReference type="Pfam" id="PF11706">
    <property type="entry name" value="zf-CGNR"/>
    <property type="match status" value="1"/>
</dbReference>
<dbReference type="EMBL" id="MDJY01000034">
    <property type="protein sequence ID" value="OUE24087.1"/>
    <property type="molecule type" value="Genomic_DNA"/>
</dbReference>
<reference evidence="3 4" key="1">
    <citation type="submission" date="2016-08" db="EMBL/GenBank/DDBJ databases">
        <title>Genome sequence of Clavibacter michiganensis spp strain CFBP8017.</title>
        <authorList>
            <person name="Thapa S.P."/>
            <person name="Coaker G."/>
            <person name="Jacques M.-A."/>
        </authorList>
    </citation>
    <scope>NUCLEOTIDE SEQUENCE [LARGE SCALE GENOMIC DNA]</scope>
    <source>
        <strain evidence="3">CFBP8017</strain>
    </source>
</reference>
<dbReference type="Gene3D" id="1.10.3300.10">
    <property type="entry name" value="Jann2411-like domain"/>
    <property type="match status" value="1"/>
</dbReference>
<dbReference type="PANTHER" id="PTHR35525:SF3">
    <property type="entry name" value="BLL6575 PROTEIN"/>
    <property type="match status" value="1"/>
</dbReference>
<comment type="caution">
    <text evidence="3">The sequence shown here is derived from an EMBL/GenBank/DDBJ whole genome shotgun (WGS) entry which is preliminary data.</text>
</comment>
<organism evidence="3 4">
    <name type="scientific">Clavibacter michiganensis</name>
    <dbReference type="NCBI Taxonomy" id="28447"/>
    <lineage>
        <taxon>Bacteria</taxon>
        <taxon>Bacillati</taxon>
        <taxon>Actinomycetota</taxon>
        <taxon>Actinomycetes</taxon>
        <taxon>Micrococcales</taxon>
        <taxon>Microbacteriaceae</taxon>
        <taxon>Clavibacter</taxon>
    </lineage>
</organism>
<gene>
    <name evidence="3" type="ORF">BFL36_06865</name>
</gene>
<dbReference type="Proteomes" id="UP000195011">
    <property type="component" value="Unassembled WGS sequence"/>
</dbReference>
<dbReference type="InterPro" id="IPR023286">
    <property type="entry name" value="ABATE_dom_sf"/>
</dbReference>
<dbReference type="RefSeq" id="WP_086517218.1">
    <property type="nucleotide sequence ID" value="NZ_MDJY01000034.1"/>
</dbReference>
<protein>
    <submittedName>
        <fullName evidence="3">CGNR zinc finger</fullName>
    </submittedName>
</protein>
<dbReference type="InterPro" id="IPR010852">
    <property type="entry name" value="ABATE"/>
</dbReference>
<evidence type="ECO:0000313" key="3">
    <source>
        <dbReference type="EMBL" id="OUE24087.1"/>
    </source>
</evidence>
<dbReference type="AlphaFoldDB" id="A0A251YIP3"/>
<accession>A0A251YIP3</accession>
<sequence length="260" mass="27417">MSRAPGSERPTGQWIDDPDGLRWFLDTGAVSLDLAYTGALGDPEPRETLPDAAALGVWLSEHLSPVSEPSERDLADARTLRQAIGDIAAAIADGREPAPRDVDVLNLYAATPDLPPALGGGSRQAGRALARPAQALASAARDAVAVFGAGSERIHRCSADDCTVLYLDTTRSGTRRWCSMRRCGNRAKVRAHRARQLRERRTGIPARVAPVRPATPTEAARVPVAVPAPGDDDGPGAGAPGPSSTDPRHSLTRTSFQNAT</sequence>
<evidence type="ECO:0000259" key="2">
    <source>
        <dbReference type="Pfam" id="PF11706"/>
    </source>
</evidence>
<feature type="region of interest" description="Disordered" evidence="1">
    <location>
        <begin position="199"/>
        <end position="260"/>
    </location>
</feature>
<feature type="compositionally biased region" description="Low complexity" evidence="1">
    <location>
        <begin position="205"/>
        <end position="229"/>
    </location>
</feature>
<dbReference type="Pfam" id="PF07336">
    <property type="entry name" value="ABATE"/>
    <property type="match status" value="1"/>
</dbReference>
<dbReference type="InterPro" id="IPR021005">
    <property type="entry name" value="Znf_CGNR"/>
</dbReference>
<evidence type="ECO:0000313" key="4">
    <source>
        <dbReference type="Proteomes" id="UP000195011"/>
    </source>
</evidence>
<proteinExistence type="predicted"/>
<evidence type="ECO:0000256" key="1">
    <source>
        <dbReference type="SAM" id="MobiDB-lite"/>
    </source>
</evidence>
<dbReference type="PANTHER" id="PTHR35525">
    <property type="entry name" value="BLL6575 PROTEIN"/>
    <property type="match status" value="1"/>
</dbReference>
<name>A0A251YIP3_9MICO</name>
<dbReference type="SUPFAM" id="SSF160904">
    <property type="entry name" value="Jann2411-like"/>
    <property type="match status" value="1"/>
</dbReference>
<feature type="domain" description="Zinc finger CGNR" evidence="2">
    <location>
        <begin position="153"/>
        <end position="196"/>
    </location>
</feature>